<dbReference type="Proteomes" id="UP000190961">
    <property type="component" value="Unassembled WGS sequence"/>
</dbReference>
<dbReference type="STRING" id="688867.SAMN05660236_4754"/>
<organism evidence="1 2">
    <name type="scientific">Ohtaekwangia koreensis</name>
    <dbReference type="NCBI Taxonomy" id="688867"/>
    <lineage>
        <taxon>Bacteria</taxon>
        <taxon>Pseudomonadati</taxon>
        <taxon>Bacteroidota</taxon>
        <taxon>Cytophagia</taxon>
        <taxon>Cytophagales</taxon>
        <taxon>Fulvivirgaceae</taxon>
        <taxon>Ohtaekwangia</taxon>
    </lineage>
</organism>
<dbReference type="RefSeq" id="WP_079689248.1">
    <property type="nucleotide sequence ID" value="NZ_FUZU01000003.1"/>
</dbReference>
<accession>A0A1T5M7Z2</accession>
<reference evidence="1 2" key="1">
    <citation type="submission" date="2017-02" db="EMBL/GenBank/DDBJ databases">
        <authorList>
            <person name="Peterson S.W."/>
        </authorList>
    </citation>
    <scope>NUCLEOTIDE SEQUENCE [LARGE SCALE GENOMIC DNA]</scope>
    <source>
        <strain evidence="1 2">DSM 25262</strain>
    </source>
</reference>
<protein>
    <submittedName>
        <fullName evidence="1">Uncharacterized protein</fullName>
    </submittedName>
</protein>
<keyword evidence="2" id="KW-1185">Reference proteome</keyword>
<dbReference type="AlphaFoldDB" id="A0A1T5M7Z2"/>
<sequence length="227" mass="26868">MTKYYELRRRNKDEIGSLYSLNTSGDISQLNEIKKSIENESLPKESEILMEIDAKTGTGKKRLGDLVYWQKGRPNAHVLIVSNRLMEFIKMLNLPAFRVYKIRTQHLDVGEYFIFHLLGDTFDLIDYSEQIFFKKNVMNDVNEGYFEKGAFLNKNDFIQRRSLLVSEKSQTLSFDTIVYRREFDLLWGFSTLILVNELTRKKMEDQSFVLDFIEFNTYKIMYSKVIP</sequence>
<gene>
    <name evidence="1" type="ORF">SAMN05660236_4754</name>
</gene>
<evidence type="ECO:0000313" key="2">
    <source>
        <dbReference type="Proteomes" id="UP000190961"/>
    </source>
</evidence>
<proteinExistence type="predicted"/>
<dbReference type="EMBL" id="FUZU01000003">
    <property type="protein sequence ID" value="SKC84357.1"/>
    <property type="molecule type" value="Genomic_DNA"/>
</dbReference>
<evidence type="ECO:0000313" key="1">
    <source>
        <dbReference type="EMBL" id="SKC84357.1"/>
    </source>
</evidence>
<name>A0A1T5M7Z2_9BACT</name>